<gene>
    <name evidence="3" type="primary">CSON006049</name>
</gene>
<proteinExistence type="inferred from homology"/>
<reference evidence="3" key="1">
    <citation type="submission" date="2018-07" db="EMBL/GenBank/DDBJ databases">
        <authorList>
            <person name="Quirk P.G."/>
            <person name="Krulwich T.A."/>
        </authorList>
    </citation>
    <scope>NUCLEOTIDE SEQUENCE</scope>
</reference>
<sequence length="139" mass="16982">MQKPVWKGRRYKLERTENLEEVLIALGVNFMLRKLAMTVVPVVELDHDGEYYYFRQYTVIRNREVRFRPEEEFIEETPDGKRVRTNIKFENENKLVQILHYKGGKTMEIIREFFEDELIVTWNFDDVIHKRYHRAVDVK</sequence>
<dbReference type="VEuPathDB" id="VectorBase:CSON006049"/>
<dbReference type="AlphaFoldDB" id="A0A336LJW3"/>
<evidence type="ECO:0000256" key="1">
    <source>
        <dbReference type="ARBA" id="ARBA00008390"/>
    </source>
</evidence>
<organism evidence="3">
    <name type="scientific">Culicoides sonorensis</name>
    <name type="common">Biting midge</name>
    <dbReference type="NCBI Taxonomy" id="179676"/>
    <lineage>
        <taxon>Eukaryota</taxon>
        <taxon>Metazoa</taxon>
        <taxon>Ecdysozoa</taxon>
        <taxon>Arthropoda</taxon>
        <taxon>Hexapoda</taxon>
        <taxon>Insecta</taxon>
        <taxon>Pterygota</taxon>
        <taxon>Neoptera</taxon>
        <taxon>Endopterygota</taxon>
        <taxon>Diptera</taxon>
        <taxon>Nematocera</taxon>
        <taxon>Chironomoidea</taxon>
        <taxon>Ceratopogonidae</taxon>
        <taxon>Ceratopogoninae</taxon>
        <taxon>Culicoides</taxon>
        <taxon>Monoculicoides</taxon>
    </lineage>
</organism>
<evidence type="ECO:0000256" key="2">
    <source>
        <dbReference type="ARBA" id="ARBA00023121"/>
    </source>
</evidence>
<name>A0A336LJW3_CULSO</name>
<dbReference type="SUPFAM" id="SSF50814">
    <property type="entry name" value="Lipocalins"/>
    <property type="match status" value="1"/>
</dbReference>
<dbReference type="InterPro" id="IPR000463">
    <property type="entry name" value="Fatty_acid-bd"/>
</dbReference>
<dbReference type="PRINTS" id="PR00178">
    <property type="entry name" value="FATTYACIDBP"/>
</dbReference>
<keyword evidence="2" id="KW-0446">Lipid-binding</keyword>
<dbReference type="Gene3D" id="2.40.128.20">
    <property type="match status" value="1"/>
</dbReference>
<comment type="similarity">
    <text evidence="1">Belongs to the calycin superfamily. Fatty-acid binding protein (FABP) family.</text>
</comment>
<dbReference type="InterPro" id="IPR031259">
    <property type="entry name" value="ILBP"/>
</dbReference>
<dbReference type="InterPro" id="IPR012674">
    <property type="entry name" value="Calycin"/>
</dbReference>
<accession>A0A336LJW3</accession>
<dbReference type="PANTHER" id="PTHR11955">
    <property type="entry name" value="FATTY ACID BINDING PROTEIN"/>
    <property type="match status" value="1"/>
</dbReference>
<dbReference type="GO" id="GO:0008289">
    <property type="term" value="F:lipid binding"/>
    <property type="evidence" value="ECO:0007669"/>
    <property type="project" value="UniProtKB-KW"/>
</dbReference>
<dbReference type="EMBL" id="UFQT01000022">
    <property type="protein sequence ID" value="SSX17965.1"/>
    <property type="molecule type" value="Genomic_DNA"/>
</dbReference>
<protein>
    <submittedName>
        <fullName evidence="3">CSON006049 protein</fullName>
    </submittedName>
</protein>
<evidence type="ECO:0000313" key="3">
    <source>
        <dbReference type="EMBL" id="SSX17965.1"/>
    </source>
</evidence>